<dbReference type="RefSeq" id="XP_056483124.1">
    <property type="nucleotide sequence ID" value="XM_056637094.1"/>
</dbReference>
<feature type="region of interest" description="Disordered" evidence="1">
    <location>
        <begin position="485"/>
        <end position="679"/>
    </location>
</feature>
<feature type="compositionally biased region" description="Pro residues" evidence="1">
    <location>
        <begin position="225"/>
        <end position="236"/>
    </location>
</feature>
<accession>A0A9W9SIW5</accession>
<reference evidence="2" key="2">
    <citation type="journal article" date="2023" name="IMA Fungus">
        <title>Comparative genomic study of the Penicillium genus elucidates a diverse pangenome and 15 lateral gene transfer events.</title>
        <authorList>
            <person name="Petersen C."/>
            <person name="Sorensen T."/>
            <person name="Nielsen M.R."/>
            <person name="Sondergaard T.E."/>
            <person name="Sorensen J.L."/>
            <person name="Fitzpatrick D.A."/>
            <person name="Frisvad J.C."/>
            <person name="Nielsen K.L."/>
        </authorList>
    </citation>
    <scope>NUCLEOTIDE SEQUENCE</scope>
    <source>
        <strain evidence="2">IBT 29677</strain>
    </source>
</reference>
<gene>
    <name evidence="2" type="ORF">N7509_012457</name>
</gene>
<feature type="compositionally biased region" description="Polar residues" evidence="1">
    <location>
        <begin position="504"/>
        <end position="514"/>
    </location>
</feature>
<name>A0A9W9SIW5_9EURO</name>
<evidence type="ECO:0000256" key="1">
    <source>
        <dbReference type="SAM" id="MobiDB-lite"/>
    </source>
</evidence>
<organism evidence="2 3">
    <name type="scientific">Penicillium cosmopolitanum</name>
    <dbReference type="NCBI Taxonomy" id="1131564"/>
    <lineage>
        <taxon>Eukaryota</taxon>
        <taxon>Fungi</taxon>
        <taxon>Dikarya</taxon>
        <taxon>Ascomycota</taxon>
        <taxon>Pezizomycotina</taxon>
        <taxon>Eurotiomycetes</taxon>
        <taxon>Eurotiomycetidae</taxon>
        <taxon>Eurotiales</taxon>
        <taxon>Aspergillaceae</taxon>
        <taxon>Penicillium</taxon>
    </lineage>
</organism>
<feature type="compositionally biased region" description="Basic and acidic residues" evidence="1">
    <location>
        <begin position="643"/>
        <end position="679"/>
    </location>
</feature>
<feature type="compositionally biased region" description="Basic residues" evidence="1">
    <location>
        <begin position="559"/>
        <end position="571"/>
    </location>
</feature>
<feature type="region of interest" description="Disordered" evidence="1">
    <location>
        <begin position="367"/>
        <end position="445"/>
    </location>
</feature>
<dbReference type="AlphaFoldDB" id="A0A9W9SIW5"/>
<feature type="compositionally biased region" description="Low complexity" evidence="1">
    <location>
        <begin position="372"/>
        <end position="390"/>
    </location>
</feature>
<proteinExistence type="predicted"/>
<reference evidence="2" key="1">
    <citation type="submission" date="2022-12" db="EMBL/GenBank/DDBJ databases">
        <authorList>
            <person name="Petersen C."/>
        </authorList>
    </citation>
    <scope>NUCLEOTIDE SEQUENCE</scope>
    <source>
        <strain evidence="2">IBT 29677</strain>
    </source>
</reference>
<feature type="region of interest" description="Disordered" evidence="1">
    <location>
        <begin position="1"/>
        <end position="55"/>
    </location>
</feature>
<feature type="compositionally biased region" description="Polar residues" evidence="1">
    <location>
        <begin position="581"/>
        <end position="599"/>
    </location>
</feature>
<feature type="compositionally biased region" description="Low complexity" evidence="1">
    <location>
        <begin position="425"/>
        <end position="445"/>
    </location>
</feature>
<feature type="compositionally biased region" description="Basic and acidic residues" evidence="1">
    <location>
        <begin position="529"/>
        <end position="558"/>
    </location>
</feature>
<comment type="caution">
    <text evidence="2">The sequence shown here is derived from an EMBL/GenBank/DDBJ whole genome shotgun (WGS) entry which is preliminary data.</text>
</comment>
<feature type="compositionally biased region" description="Polar residues" evidence="1">
    <location>
        <begin position="195"/>
        <end position="221"/>
    </location>
</feature>
<dbReference type="OrthoDB" id="5408998at2759"/>
<evidence type="ECO:0000313" key="2">
    <source>
        <dbReference type="EMBL" id="KAJ5379338.1"/>
    </source>
</evidence>
<feature type="compositionally biased region" description="Low complexity" evidence="1">
    <location>
        <begin position="41"/>
        <end position="55"/>
    </location>
</feature>
<keyword evidence="3" id="KW-1185">Reference proteome</keyword>
<dbReference type="GeneID" id="81376074"/>
<feature type="compositionally biased region" description="Polar residues" evidence="1">
    <location>
        <begin position="22"/>
        <end position="40"/>
    </location>
</feature>
<feature type="compositionally biased region" description="Polar residues" evidence="1">
    <location>
        <begin position="619"/>
        <end position="642"/>
    </location>
</feature>
<feature type="region of interest" description="Disordered" evidence="1">
    <location>
        <begin position="195"/>
        <end position="236"/>
    </location>
</feature>
<dbReference type="Proteomes" id="UP001147747">
    <property type="component" value="Unassembled WGS sequence"/>
</dbReference>
<protein>
    <submittedName>
        <fullName evidence="2">Uncharacterized protein</fullName>
    </submittedName>
</protein>
<feature type="compositionally biased region" description="Basic and acidic residues" evidence="1">
    <location>
        <begin position="410"/>
        <end position="422"/>
    </location>
</feature>
<sequence length="679" mass="75446">MDREEEEVPPPPYAAVDPLNAPASNRNNDQANANGPSRANVSGPSPEAGSSSSAASSVVPTHFVSAASYFEQRPATGQTKDFPRRPRCWATRMNEVLQQDWDTFLRYLFPPQLGLAAASQHLPRQLRAEIQRDRKDRPQETDEQRPARIAAVVDEWNQCFFEVRGTRIVFVYVGEPDAAPSSALCPRCYPAATKANQGTGASASIDSRAQTTPESASSQNTPSPTNWPAPPMPMMPHPPMPFGPPYAVPQFPGHGAPPNHQPPQYYPYPPPGAAPWGQWNGWGYQQPQYGNTGSGKGGWLSDLTSKAQKYGERLEHYGNQFSQHAMNYGRQVEEQALAHGRWIEEQARFGRKQPAYQGYPPSGYAPYPTWSPPTTGTVSNPTTPTSIPTTNPTPPSQPTSQPTTQPQPLPKDDDKPPLEQTRRISIASTSSESSLSSIDSLSTTSDLDASDLTTVRTQLQSLDDRHDRILYDAAVDLRQQLTTLQESRREARASGRRNWRPGTRPQQTQPTDSNDWGRWESPEQQQRASIDRRAMKEEMRATRKAFRDVVKRAREEQRARRRVKRNRRRHGPVQADENAKASANDQQVSLDGKLNNVSLDDSPAPPLAQPQPQRFPVRSETSSEFNRSNLHTPSSSQASMHETQADTPDKKKSGGPSRIKDILKPRSKKRDEGKKKDGA</sequence>
<dbReference type="EMBL" id="JAPZBU010000011">
    <property type="protein sequence ID" value="KAJ5379338.1"/>
    <property type="molecule type" value="Genomic_DNA"/>
</dbReference>
<evidence type="ECO:0000313" key="3">
    <source>
        <dbReference type="Proteomes" id="UP001147747"/>
    </source>
</evidence>